<dbReference type="PROSITE" id="PS51379">
    <property type="entry name" value="4FE4S_FER_2"/>
    <property type="match status" value="1"/>
</dbReference>
<evidence type="ECO:0000259" key="11">
    <source>
        <dbReference type="PROSITE" id="PS51379"/>
    </source>
</evidence>
<evidence type="ECO:0000256" key="10">
    <source>
        <dbReference type="ARBA" id="ARBA00029374"/>
    </source>
</evidence>
<reference evidence="12 13" key="1">
    <citation type="submission" date="2015-06" db="EMBL/GenBank/DDBJ databases">
        <title>Genome sequence of the organohalide-respiring Dehalogenimonas alkenigignens type strain (IP3-3T).</title>
        <authorList>
            <person name="Key T.A."/>
            <person name="Richmond D.P."/>
            <person name="Bowman K.S."/>
            <person name="Cho Y.-J."/>
            <person name="Chun J."/>
            <person name="da Costa M.S."/>
            <person name="Rainey F.A."/>
            <person name="Moe W.M."/>
        </authorList>
    </citation>
    <scope>NUCLEOTIDE SEQUENCE [LARGE SCALE GENOMIC DNA]</scope>
    <source>
        <strain evidence="12 13">IP3-3</strain>
    </source>
</reference>
<name>A0A0W0GKP1_9CHLR</name>
<dbReference type="EMBL" id="LFDV01000001">
    <property type="protein sequence ID" value="KTB49121.1"/>
    <property type="molecule type" value="Genomic_DNA"/>
</dbReference>
<keyword evidence="6" id="KW-0677">Repeat</keyword>
<dbReference type="STRING" id="1217799.DEALK_00330"/>
<feature type="domain" description="4Fe-4S ferredoxin-type" evidence="11">
    <location>
        <begin position="369"/>
        <end position="399"/>
    </location>
</feature>
<dbReference type="AlphaFoldDB" id="A0A0W0GKP1"/>
<dbReference type="RefSeq" id="WP_058437571.1">
    <property type="nucleotide sequence ID" value="NZ_KQ758903.1"/>
</dbReference>
<evidence type="ECO:0000313" key="12">
    <source>
        <dbReference type="EMBL" id="KTB49121.1"/>
    </source>
</evidence>
<evidence type="ECO:0000256" key="5">
    <source>
        <dbReference type="ARBA" id="ARBA00022729"/>
    </source>
</evidence>
<dbReference type="Gene3D" id="3.30.70.20">
    <property type="match status" value="1"/>
</dbReference>
<evidence type="ECO:0000313" key="13">
    <source>
        <dbReference type="Proteomes" id="UP000053947"/>
    </source>
</evidence>
<dbReference type="Pfam" id="PF13484">
    <property type="entry name" value="Fer4_16"/>
    <property type="match status" value="1"/>
</dbReference>
<evidence type="ECO:0000256" key="3">
    <source>
        <dbReference type="ARBA" id="ARBA00022485"/>
    </source>
</evidence>
<evidence type="ECO:0000256" key="2">
    <source>
        <dbReference type="ARBA" id="ARBA00022475"/>
    </source>
</evidence>
<dbReference type="Proteomes" id="UP000053947">
    <property type="component" value="Unassembled WGS sequence"/>
</dbReference>
<dbReference type="PROSITE" id="PS51318">
    <property type="entry name" value="TAT"/>
    <property type="match status" value="1"/>
</dbReference>
<keyword evidence="5" id="KW-0732">Signal</keyword>
<comment type="subcellular location">
    <subcellularLocation>
        <location evidence="1">Cell membrane</location>
    </subcellularLocation>
</comment>
<dbReference type="PANTHER" id="PTHR42827:SF1">
    <property type="entry name" value="IRON-SULFUR CLUSTER-BINDING PROTEIN"/>
    <property type="match status" value="1"/>
</dbReference>
<dbReference type="NCBIfam" id="TIGR02486">
    <property type="entry name" value="RDH"/>
    <property type="match status" value="1"/>
</dbReference>
<dbReference type="GO" id="GO:0005886">
    <property type="term" value="C:plasma membrane"/>
    <property type="evidence" value="ECO:0007669"/>
    <property type="project" value="UniProtKB-SubCell"/>
</dbReference>
<keyword evidence="13" id="KW-1185">Reference proteome</keyword>
<evidence type="ECO:0000256" key="9">
    <source>
        <dbReference type="ARBA" id="ARBA00023136"/>
    </source>
</evidence>
<dbReference type="InterPro" id="IPR012832">
    <property type="entry name" value="RDH"/>
</dbReference>
<keyword evidence="4" id="KW-0479">Metal-binding</keyword>
<dbReference type="InterPro" id="IPR019546">
    <property type="entry name" value="TAT_signal_bac_arc"/>
</dbReference>
<dbReference type="PANTHER" id="PTHR42827">
    <property type="entry name" value="IRON-SULFUR CLUSTER-BINDING PROTEIN-RELATED"/>
    <property type="match status" value="1"/>
</dbReference>
<evidence type="ECO:0000256" key="7">
    <source>
        <dbReference type="ARBA" id="ARBA00023004"/>
    </source>
</evidence>
<dbReference type="InterPro" id="IPR006311">
    <property type="entry name" value="TAT_signal"/>
</dbReference>
<evidence type="ECO:0000256" key="1">
    <source>
        <dbReference type="ARBA" id="ARBA00004236"/>
    </source>
</evidence>
<proteinExistence type="predicted"/>
<dbReference type="PATRIC" id="fig|1217799.6.peg.32"/>
<organism evidence="12 13">
    <name type="scientific">Dehalogenimonas alkenigignens</name>
    <dbReference type="NCBI Taxonomy" id="1217799"/>
    <lineage>
        <taxon>Bacteria</taxon>
        <taxon>Bacillati</taxon>
        <taxon>Chloroflexota</taxon>
        <taxon>Dehalococcoidia</taxon>
        <taxon>Dehalococcoidales</taxon>
        <taxon>Dehalococcoidaceae</taxon>
        <taxon>Dehalogenimonas</taxon>
    </lineage>
</organism>
<dbReference type="NCBIfam" id="TIGR01409">
    <property type="entry name" value="TAT_signal_seq"/>
    <property type="match status" value="1"/>
</dbReference>
<keyword evidence="8" id="KW-0411">Iron-sulfur</keyword>
<accession>A0A0W0GKP1</accession>
<dbReference type="Pfam" id="PF13486">
    <property type="entry name" value="Dehalogenase"/>
    <property type="match status" value="1"/>
</dbReference>
<keyword evidence="2" id="KW-1003">Cell membrane</keyword>
<keyword evidence="9" id="KW-0472">Membrane</keyword>
<evidence type="ECO:0000256" key="4">
    <source>
        <dbReference type="ARBA" id="ARBA00022723"/>
    </source>
</evidence>
<evidence type="ECO:0000256" key="6">
    <source>
        <dbReference type="ARBA" id="ARBA00022737"/>
    </source>
</evidence>
<sequence length="527" mass="58580">MSKFHSTVTRRDFMKAIGLAGAGVGAAALANPVFHDLDELGGATGIGKAKRAWWVKEREALDSTTPVDWDIYKRYDGALNTVPFLGNMAPDEAKKLTDETGMIGLLETLQHDLGNTAAMIKFPKWQPGSQHIEAMLNKKPGYSVREFAFGHGMVTWPSKLLEPHAMFMGDSRIMSRIWSPQELGVPPWSGTPEENSALLRTVIRTLGGSTIGFVPLNEKTRRFINTRPIGDPGMRIEFEDVDAPYLKYSGKDNSESKFVIPNKFTTAVTFSWQMSKAIMNVPGMHTAQQSGGTCIQIDVPRHTLLQFFKALGWHAASTDAIGNHLFPPFGVMGGLGEMGRMTMVITPERGPQIRATSCVFTDLPLAYDNPIEFGARRFCFTCKKCADVCPMGAISTEKEPSWDITKKYDNYVQPETFNNAGLNAWYLDHNKCYQGWRKSLSGYCGLCQPNCTFSKFDQAGIHQVIMGTASTTPVFNGFFRKMDDFFGYGSKAKGWGETTQEEIDALMYSGENLSEWGYDGTYGRHRL</sequence>
<dbReference type="OrthoDB" id="158300at2"/>
<protein>
    <submittedName>
        <fullName evidence="12">Reductive dehalogenase</fullName>
    </submittedName>
</protein>
<dbReference type="InterPro" id="IPR028894">
    <property type="entry name" value="RDH_dom"/>
</dbReference>
<gene>
    <name evidence="12" type="ORF">DEALK_00330</name>
</gene>
<dbReference type="SUPFAM" id="SSF54862">
    <property type="entry name" value="4Fe-4S ferredoxins"/>
    <property type="match status" value="1"/>
</dbReference>
<dbReference type="InterPro" id="IPR017900">
    <property type="entry name" value="4Fe4S_Fe_S_CS"/>
</dbReference>
<keyword evidence="7" id="KW-0408">Iron</keyword>
<dbReference type="GO" id="GO:0051539">
    <property type="term" value="F:4 iron, 4 sulfur cluster binding"/>
    <property type="evidence" value="ECO:0007669"/>
    <property type="project" value="UniProtKB-KW"/>
</dbReference>
<dbReference type="PROSITE" id="PS00198">
    <property type="entry name" value="4FE4S_FER_1"/>
    <property type="match status" value="1"/>
</dbReference>
<comment type="caution">
    <text evidence="12">The sequence shown here is derived from an EMBL/GenBank/DDBJ whole genome shotgun (WGS) entry which is preliminary data.</text>
</comment>
<keyword evidence="3" id="KW-0004">4Fe-4S</keyword>
<dbReference type="InterPro" id="IPR017896">
    <property type="entry name" value="4Fe4S_Fe-S-bd"/>
</dbReference>
<dbReference type="GO" id="GO:0046872">
    <property type="term" value="F:metal ion binding"/>
    <property type="evidence" value="ECO:0007669"/>
    <property type="project" value="UniProtKB-KW"/>
</dbReference>
<comment type="cofactor">
    <cofactor evidence="10">
        <name>corrinoid</name>
        <dbReference type="ChEBI" id="CHEBI:33913"/>
    </cofactor>
</comment>
<evidence type="ECO:0000256" key="8">
    <source>
        <dbReference type="ARBA" id="ARBA00023014"/>
    </source>
</evidence>